<dbReference type="Proteomes" id="UP000291236">
    <property type="component" value="Chromosome"/>
</dbReference>
<reference evidence="1 2" key="1">
    <citation type="submission" date="2018-12" db="EMBL/GenBank/DDBJ databases">
        <title>Rubrispira sanarue gen. nov., sp., nov., a member of the order Silvanigrellales, isolated from a brackish lake in Hamamatsu Japan.</title>
        <authorList>
            <person name="Maejima Y."/>
            <person name="Iino T."/>
            <person name="Muraguchi Y."/>
            <person name="Fukuda K."/>
            <person name="Nojiri H."/>
            <person name="Ohkuma M."/>
            <person name="Moriuchi R."/>
            <person name="Dohra H."/>
            <person name="Kimbara K."/>
            <person name="Shintani M."/>
        </authorList>
    </citation>
    <scope>NUCLEOTIDE SEQUENCE [LARGE SCALE GENOMIC DNA]</scope>
    <source>
        <strain evidence="1 2">RF1110005</strain>
    </source>
</reference>
<proteinExistence type="predicted"/>
<keyword evidence="2" id="KW-1185">Reference proteome</keyword>
<evidence type="ECO:0000313" key="2">
    <source>
        <dbReference type="Proteomes" id="UP000291236"/>
    </source>
</evidence>
<protein>
    <submittedName>
        <fullName evidence="1">Uncharacterized protein</fullName>
    </submittedName>
</protein>
<dbReference type="KEGG" id="sbf:JCM31447_19700"/>
<evidence type="ECO:0000313" key="1">
    <source>
        <dbReference type="EMBL" id="BBH53526.1"/>
    </source>
</evidence>
<name>A0A4P2VJZ2_FLUSA</name>
<accession>A0A4P2VJZ2</accession>
<dbReference type="RefSeq" id="WP_130609536.1">
    <property type="nucleotide sequence ID" value="NZ_AP019368.1"/>
</dbReference>
<dbReference type="AlphaFoldDB" id="A0A4P2VJZ2"/>
<organism evidence="1 2">
    <name type="scientific">Fluviispira sanaruensis</name>
    <dbReference type="NCBI Taxonomy" id="2493639"/>
    <lineage>
        <taxon>Bacteria</taxon>
        <taxon>Pseudomonadati</taxon>
        <taxon>Bdellovibrionota</taxon>
        <taxon>Oligoflexia</taxon>
        <taxon>Silvanigrellales</taxon>
        <taxon>Silvanigrellaceae</taxon>
        <taxon>Fluviispira</taxon>
    </lineage>
</organism>
<dbReference type="OrthoDB" id="5295832at2"/>
<gene>
    <name evidence="1" type="ORF">JCM31447_19700</name>
</gene>
<dbReference type="EMBL" id="AP019368">
    <property type="protein sequence ID" value="BBH53526.1"/>
    <property type="molecule type" value="Genomic_DNA"/>
</dbReference>
<sequence length="86" mass="10542">MIQRFLTIAELPELRPDPIQTDKSIPELEVIIPVDIYWQIQDIIKNMRYARVSDFSIDRHWRDFIRLIYPCILLEKDRLWFRRNVG</sequence>